<sequence length="187" mass="21781">MKTSAISVYLFFVGVLVFSVFFVLKPPAKKSKTQLHRGDVAMIEIRQFTLFLVENKRLEMIIRGEKAMRFNDYDQFEDFFIAHYPQDTMKIKKIGSADGAEYFYVNRGVKRGSIYEFYDGMDYRQEGGYSFNTNRGNYDSKNRLFVGEGPFELRNKDGVFTGSNLYYDARTKFVSADNPKGNMWLEN</sequence>
<keyword evidence="3" id="KW-1185">Reference proteome</keyword>
<evidence type="ECO:0000313" key="2">
    <source>
        <dbReference type="EMBL" id="ANV97497.1"/>
    </source>
</evidence>
<accession>A0A1B1U3Z4</accession>
<evidence type="ECO:0000256" key="1">
    <source>
        <dbReference type="SAM" id="Phobius"/>
    </source>
</evidence>
<name>A0A1B1U3Z4_9HELI</name>
<organism evidence="2 3">
    <name type="scientific">Helicobacter enhydrae</name>
    <dbReference type="NCBI Taxonomy" id="222136"/>
    <lineage>
        <taxon>Bacteria</taxon>
        <taxon>Pseudomonadati</taxon>
        <taxon>Campylobacterota</taxon>
        <taxon>Epsilonproteobacteria</taxon>
        <taxon>Campylobacterales</taxon>
        <taxon>Helicobacteraceae</taxon>
        <taxon>Helicobacter</taxon>
    </lineage>
</organism>
<dbReference type="RefSeq" id="WP_066338579.1">
    <property type="nucleotide sequence ID" value="NZ_CP016503.1"/>
</dbReference>
<reference evidence="3" key="1">
    <citation type="submission" date="2016-07" db="EMBL/GenBank/DDBJ databases">
        <authorList>
            <person name="Florea S."/>
            <person name="Webb J.S."/>
            <person name="Jaromczyk J."/>
            <person name="Schardl C.L."/>
        </authorList>
    </citation>
    <scope>NUCLEOTIDE SEQUENCE [LARGE SCALE GENOMIC DNA]</scope>
    <source>
        <strain evidence="3">MIT 01-6242</strain>
    </source>
</reference>
<proteinExistence type="predicted"/>
<dbReference type="AlphaFoldDB" id="A0A1B1U3Z4"/>
<keyword evidence="1" id="KW-1133">Transmembrane helix</keyword>
<keyword evidence="1" id="KW-0472">Membrane</keyword>
<keyword evidence="1" id="KW-0812">Transmembrane</keyword>
<gene>
    <name evidence="2" type="ORF">BBW65_01115</name>
</gene>
<evidence type="ECO:0008006" key="4">
    <source>
        <dbReference type="Google" id="ProtNLM"/>
    </source>
</evidence>
<dbReference type="KEGG" id="het:BBW65_01115"/>
<evidence type="ECO:0000313" key="3">
    <source>
        <dbReference type="Proteomes" id="UP000092884"/>
    </source>
</evidence>
<dbReference type="Proteomes" id="UP000092884">
    <property type="component" value="Chromosome"/>
</dbReference>
<dbReference type="EMBL" id="CP016503">
    <property type="protein sequence ID" value="ANV97497.1"/>
    <property type="molecule type" value="Genomic_DNA"/>
</dbReference>
<feature type="transmembrane region" description="Helical" evidence="1">
    <location>
        <begin position="6"/>
        <end position="24"/>
    </location>
</feature>
<dbReference type="STRING" id="222136.BBW65_01115"/>
<dbReference type="OrthoDB" id="5326441at2"/>
<protein>
    <recommendedName>
        <fullName evidence="4">LPS export ABC transporter periplasmic protein LptC</fullName>
    </recommendedName>
</protein>